<keyword evidence="2" id="KW-0396">Initiation factor</keyword>
<dbReference type="SMART" id="SM00653">
    <property type="entry name" value="eIF2B_5"/>
    <property type="match status" value="1"/>
</dbReference>
<evidence type="ECO:0000259" key="4">
    <source>
        <dbReference type="SMART" id="SM00653"/>
    </source>
</evidence>
<name>A0A6C0HUF1_9ZZZZ</name>
<dbReference type="SUPFAM" id="SSF100966">
    <property type="entry name" value="Translation initiation factor 2 beta, aIF2beta, N-terminal domain"/>
    <property type="match status" value="1"/>
</dbReference>
<dbReference type="GO" id="GO:0031369">
    <property type="term" value="F:translation initiation factor binding"/>
    <property type="evidence" value="ECO:0007669"/>
    <property type="project" value="TreeGrafter"/>
</dbReference>
<proteinExistence type="inferred from homology"/>
<accession>A0A6C0HUF1</accession>
<evidence type="ECO:0000256" key="3">
    <source>
        <dbReference type="ARBA" id="ARBA00022917"/>
    </source>
</evidence>
<sequence length="142" mass="16611">MSTMNDNFNDMLNDVYSELETISSTNNKLIIPDPIMKQNTTNTYWDNVKKILQAINRPPDHFIEFLNKELKTGEWISSSKSDGIVMIGKFKPIQIKHVISEYVKKYVICNICKSTDTILEKNKELRLYYLHCHKCKSQYANN</sequence>
<dbReference type="InterPro" id="IPR016190">
    <property type="entry name" value="Transl_init_fac_IF2/IF5_Zn-bd"/>
</dbReference>
<organism evidence="5">
    <name type="scientific">viral metagenome</name>
    <dbReference type="NCBI Taxonomy" id="1070528"/>
    <lineage>
        <taxon>unclassified sequences</taxon>
        <taxon>metagenomes</taxon>
        <taxon>organismal metagenomes</taxon>
    </lineage>
</organism>
<dbReference type="SUPFAM" id="SSF75689">
    <property type="entry name" value="Zinc-binding domain of translation initiation factor 2 beta"/>
    <property type="match status" value="1"/>
</dbReference>
<feature type="domain" description="Translation initiation factor IF2/IF5" evidence="4">
    <location>
        <begin position="26"/>
        <end position="138"/>
    </location>
</feature>
<dbReference type="PANTHER" id="PTHR23001">
    <property type="entry name" value="EUKARYOTIC TRANSLATION INITIATION FACTOR"/>
    <property type="match status" value="1"/>
</dbReference>
<dbReference type="GO" id="GO:0003743">
    <property type="term" value="F:translation initiation factor activity"/>
    <property type="evidence" value="ECO:0007669"/>
    <property type="project" value="UniProtKB-KW"/>
</dbReference>
<dbReference type="InterPro" id="IPR045196">
    <property type="entry name" value="IF2/IF5"/>
</dbReference>
<dbReference type="GO" id="GO:0001731">
    <property type="term" value="P:formation of translation preinitiation complex"/>
    <property type="evidence" value="ECO:0007669"/>
    <property type="project" value="TreeGrafter"/>
</dbReference>
<dbReference type="InterPro" id="IPR016189">
    <property type="entry name" value="Transl_init_fac_IF2/IF5_N"/>
</dbReference>
<keyword evidence="3" id="KW-0648">Protein biosynthesis</keyword>
<dbReference type="AlphaFoldDB" id="A0A6C0HUF1"/>
<dbReference type="Gene3D" id="3.30.30.170">
    <property type="match status" value="1"/>
</dbReference>
<protein>
    <recommendedName>
        <fullName evidence="4">Translation initiation factor IF2/IF5 domain-containing protein</fullName>
    </recommendedName>
</protein>
<dbReference type="GO" id="GO:0003729">
    <property type="term" value="F:mRNA binding"/>
    <property type="evidence" value="ECO:0007669"/>
    <property type="project" value="TreeGrafter"/>
</dbReference>
<dbReference type="EMBL" id="MN740017">
    <property type="protein sequence ID" value="QHT84368.1"/>
    <property type="molecule type" value="Genomic_DNA"/>
</dbReference>
<evidence type="ECO:0000256" key="1">
    <source>
        <dbReference type="ARBA" id="ARBA00010397"/>
    </source>
</evidence>
<evidence type="ECO:0000313" key="5">
    <source>
        <dbReference type="EMBL" id="QHT84368.1"/>
    </source>
</evidence>
<comment type="similarity">
    <text evidence="1">Belongs to the eIF-2-beta/eIF-5 family.</text>
</comment>
<dbReference type="InterPro" id="IPR002735">
    <property type="entry name" value="Transl_init_fac_IF2/IF5_dom"/>
</dbReference>
<dbReference type="PANTHER" id="PTHR23001:SF3">
    <property type="entry name" value="EUKARYOTIC TRANSLATION INITIATION FACTOR 2 SUBUNIT 2"/>
    <property type="match status" value="1"/>
</dbReference>
<dbReference type="Pfam" id="PF01873">
    <property type="entry name" value="eIF-5_eIF-2B"/>
    <property type="match status" value="1"/>
</dbReference>
<reference evidence="5" key="1">
    <citation type="journal article" date="2020" name="Nature">
        <title>Giant virus diversity and host interactions through global metagenomics.</title>
        <authorList>
            <person name="Schulz F."/>
            <person name="Roux S."/>
            <person name="Paez-Espino D."/>
            <person name="Jungbluth S."/>
            <person name="Walsh D.A."/>
            <person name="Denef V.J."/>
            <person name="McMahon K.D."/>
            <person name="Konstantinidis K.T."/>
            <person name="Eloe-Fadrosh E.A."/>
            <person name="Kyrpides N.C."/>
            <person name="Woyke T."/>
        </authorList>
    </citation>
    <scope>NUCLEOTIDE SEQUENCE</scope>
    <source>
        <strain evidence="5">GVMAG-M-3300023184-177</strain>
    </source>
</reference>
<dbReference type="GO" id="GO:0005850">
    <property type="term" value="C:eukaryotic translation initiation factor 2 complex"/>
    <property type="evidence" value="ECO:0007669"/>
    <property type="project" value="TreeGrafter"/>
</dbReference>
<evidence type="ECO:0000256" key="2">
    <source>
        <dbReference type="ARBA" id="ARBA00022540"/>
    </source>
</evidence>